<evidence type="ECO:0000313" key="2">
    <source>
        <dbReference type="Proteomes" id="UP001595967"/>
    </source>
</evidence>
<dbReference type="PANTHER" id="PTHR37950:SF1">
    <property type="entry name" value="4-HYDROXYPHENYLACETATE CATABOLISM PROTEIN"/>
    <property type="match status" value="1"/>
</dbReference>
<dbReference type="EMBL" id="JBHSEW010000003">
    <property type="protein sequence ID" value="MFC4621657.1"/>
    <property type="molecule type" value="Genomic_DNA"/>
</dbReference>
<dbReference type="Gene3D" id="3.30.429.10">
    <property type="entry name" value="Macrophage Migration Inhibitory Factor"/>
    <property type="match status" value="1"/>
</dbReference>
<comment type="caution">
    <text evidence="1">The sequence shown here is derived from an EMBL/GenBank/DDBJ whole genome shotgun (WGS) entry which is preliminary data.</text>
</comment>
<reference evidence="2" key="1">
    <citation type="journal article" date="2019" name="Int. J. Syst. Evol. Microbiol.">
        <title>The Global Catalogue of Microorganisms (GCM) 10K type strain sequencing project: providing services to taxonomists for standard genome sequencing and annotation.</title>
        <authorList>
            <consortium name="The Broad Institute Genomics Platform"/>
            <consortium name="The Broad Institute Genome Sequencing Center for Infectious Disease"/>
            <person name="Wu L."/>
            <person name="Ma J."/>
        </authorList>
    </citation>
    <scope>NUCLEOTIDE SEQUENCE [LARGE SCALE GENOMIC DNA]</scope>
    <source>
        <strain evidence="2">JCM 11650</strain>
    </source>
</reference>
<organism evidence="1 2">
    <name type="scientific">Comamonas nitrativorans</name>
    <dbReference type="NCBI Taxonomy" id="108437"/>
    <lineage>
        <taxon>Bacteria</taxon>
        <taxon>Pseudomonadati</taxon>
        <taxon>Pseudomonadota</taxon>
        <taxon>Betaproteobacteria</taxon>
        <taxon>Burkholderiales</taxon>
        <taxon>Comamonadaceae</taxon>
        <taxon>Comamonas</taxon>
    </lineage>
</organism>
<evidence type="ECO:0000313" key="1">
    <source>
        <dbReference type="EMBL" id="MFC4621657.1"/>
    </source>
</evidence>
<sequence>MPHLIYEITANLDVPDTDIPGLLRKSNQLLIAQGGVFPTGGIRSRVHWLRDWCVADGSQPTDAFVHATLKVGAGRTQAQLQQACDALFAMLGTHFAAEFERRGLALSMELSEFSEAGTWKKNNLHARYKKAADA</sequence>
<proteinExistence type="predicted"/>
<protein>
    <submittedName>
        <fullName evidence="1">5-carboxymethyl-2-hydroxymuconate Delta-isomerase</fullName>
    </submittedName>
</protein>
<dbReference type="PANTHER" id="PTHR37950">
    <property type="entry name" value="4-HYDROXYPHENYLACETATE CATABOLISM PROTEIN"/>
    <property type="match status" value="1"/>
</dbReference>
<dbReference type="CDD" id="cd00580">
    <property type="entry name" value="CHMI"/>
    <property type="match status" value="1"/>
</dbReference>
<dbReference type="Pfam" id="PF02962">
    <property type="entry name" value="CHMI"/>
    <property type="match status" value="1"/>
</dbReference>
<gene>
    <name evidence="1" type="ORF">ACFO3A_05455</name>
</gene>
<keyword evidence="2" id="KW-1185">Reference proteome</keyword>
<dbReference type="InterPro" id="IPR004220">
    <property type="entry name" value="5-COMe_2-OHmuconate_Isoase"/>
</dbReference>
<name>A0ABV9GWE1_9BURK</name>
<dbReference type="RefSeq" id="WP_377724675.1">
    <property type="nucleotide sequence ID" value="NZ_JBHSEW010000003.1"/>
</dbReference>
<dbReference type="InterPro" id="IPR014347">
    <property type="entry name" value="Tautomerase/MIF_sf"/>
</dbReference>
<accession>A0ABV9GWE1</accession>
<dbReference type="SUPFAM" id="SSF55331">
    <property type="entry name" value="Tautomerase/MIF"/>
    <property type="match status" value="1"/>
</dbReference>
<dbReference type="Proteomes" id="UP001595967">
    <property type="component" value="Unassembled WGS sequence"/>
</dbReference>